<gene>
    <name evidence="2" type="ORF">WG78_06780</name>
</gene>
<dbReference type="Gene3D" id="2.60.40.1090">
    <property type="entry name" value="Fimbrial-type adhesion domain"/>
    <property type="match status" value="1"/>
</dbReference>
<dbReference type="InterPro" id="IPR008966">
    <property type="entry name" value="Adhesion_dom_sf"/>
</dbReference>
<organism evidence="2 3">
    <name type="scientific">Amantichitinum ursilacus</name>
    <dbReference type="NCBI Taxonomy" id="857265"/>
    <lineage>
        <taxon>Bacteria</taxon>
        <taxon>Pseudomonadati</taxon>
        <taxon>Pseudomonadota</taxon>
        <taxon>Betaproteobacteria</taxon>
        <taxon>Neisseriales</taxon>
        <taxon>Chitinibacteraceae</taxon>
        <taxon>Amantichitinum</taxon>
    </lineage>
</organism>
<dbReference type="InterPro" id="IPR050263">
    <property type="entry name" value="Bact_Fimbrial_Adh_Pro"/>
</dbReference>
<evidence type="ECO:0000313" key="2">
    <source>
        <dbReference type="EMBL" id="KPC53809.1"/>
    </source>
</evidence>
<name>A0A0N0XL60_9NEIS</name>
<feature type="signal peptide" evidence="1">
    <location>
        <begin position="1"/>
        <end position="20"/>
    </location>
</feature>
<proteinExistence type="predicted"/>
<dbReference type="GO" id="GO:0009289">
    <property type="term" value="C:pilus"/>
    <property type="evidence" value="ECO:0007669"/>
    <property type="project" value="InterPro"/>
</dbReference>
<dbReference type="OrthoDB" id="8656135at2"/>
<dbReference type="PANTHER" id="PTHR33420:SF10">
    <property type="entry name" value="FIMBRIAE MAJOR SUBUNIT"/>
    <property type="match status" value="1"/>
</dbReference>
<dbReference type="PANTHER" id="PTHR33420">
    <property type="entry name" value="FIMBRIAL SUBUNIT ELFA-RELATED"/>
    <property type="match status" value="1"/>
</dbReference>
<protein>
    <submittedName>
        <fullName evidence="2">Fimbrial protein</fullName>
    </submittedName>
</protein>
<dbReference type="STRING" id="857265.WG78_06780"/>
<keyword evidence="1" id="KW-0732">Signal</keyword>
<dbReference type="InterPro" id="IPR036937">
    <property type="entry name" value="Adhesion_dom_fimbrial_sf"/>
</dbReference>
<comment type="caution">
    <text evidence="2">The sequence shown here is derived from an EMBL/GenBank/DDBJ whole genome shotgun (WGS) entry which is preliminary data.</text>
</comment>
<keyword evidence="3" id="KW-1185">Reference proteome</keyword>
<dbReference type="AlphaFoldDB" id="A0A0N0XL60"/>
<accession>A0A0N0XL60</accession>
<dbReference type="GO" id="GO:0043709">
    <property type="term" value="P:cell adhesion involved in single-species biofilm formation"/>
    <property type="evidence" value="ECO:0007669"/>
    <property type="project" value="TreeGrafter"/>
</dbReference>
<dbReference type="EMBL" id="LAQT01000004">
    <property type="protein sequence ID" value="KPC53809.1"/>
    <property type="molecule type" value="Genomic_DNA"/>
</dbReference>
<feature type="chain" id="PRO_5005863291" evidence="1">
    <location>
        <begin position="21"/>
        <end position="175"/>
    </location>
</feature>
<evidence type="ECO:0000313" key="3">
    <source>
        <dbReference type="Proteomes" id="UP000037939"/>
    </source>
</evidence>
<evidence type="ECO:0000256" key="1">
    <source>
        <dbReference type="SAM" id="SignalP"/>
    </source>
</evidence>
<dbReference type="SUPFAM" id="SSF49401">
    <property type="entry name" value="Bacterial adhesins"/>
    <property type="match status" value="1"/>
</dbReference>
<sequence length="175" mass="18030">MFIQRLLICTAITVPAAAFALSDNTLQFQGEVTNQTCQVTINGNKTMPIVLLPTTPISKLTAANMTAGRTEFSMEVSGCTVATTALDIKTVFIATTPNAAGRMSNTGDATGVSLQIVDPVNAYRVVNLAGQGETGVQVAVGATSATRKYAVEYVADAVAGAGSVAGSVQYAISYK</sequence>
<dbReference type="RefSeq" id="WP_053937163.1">
    <property type="nucleotide sequence ID" value="NZ_LAQT01000004.1"/>
</dbReference>
<reference evidence="2 3" key="1">
    <citation type="submission" date="2015-07" db="EMBL/GenBank/DDBJ databases">
        <title>Draft genome sequence of the Amantichitinum ursilacus IGB-41, a new chitin-degrading bacterium.</title>
        <authorList>
            <person name="Kirstahler P."/>
            <person name="Guenther M."/>
            <person name="Grumaz C."/>
            <person name="Rupp S."/>
            <person name="Zibek S."/>
            <person name="Sohn K."/>
        </authorList>
    </citation>
    <scope>NUCLEOTIDE SEQUENCE [LARGE SCALE GENOMIC DNA]</scope>
    <source>
        <strain evidence="2 3">IGB-41</strain>
    </source>
</reference>
<dbReference type="Proteomes" id="UP000037939">
    <property type="component" value="Unassembled WGS sequence"/>
</dbReference>